<dbReference type="AlphaFoldDB" id="A0A0D7AFB9"/>
<evidence type="ECO:0000256" key="1">
    <source>
        <dbReference type="ARBA" id="ARBA00004141"/>
    </source>
</evidence>
<dbReference type="GO" id="GO:0005783">
    <property type="term" value="C:endoplasmic reticulum"/>
    <property type="evidence" value="ECO:0007669"/>
    <property type="project" value="TreeGrafter"/>
</dbReference>
<dbReference type="GO" id="GO:0016787">
    <property type="term" value="F:hydrolase activity"/>
    <property type="evidence" value="ECO:0007669"/>
    <property type="project" value="InterPro"/>
</dbReference>
<evidence type="ECO:0000313" key="7">
    <source>
        <dbReference type="EMBL" id="KIY49084.1"/>
    </source>
</evidence>
<feature type="transmembrane region" description="Helical" evidence="5">
    <location>
        <begin position="27"/>
        <end position="49"/>
    </location>
</feature>
<feature type="domain" description="Calcineurin-like phosphoesterase" evidence="6">
    <location>
        <begin position="116"/>
        <end position="307"/>
    </location>
</feature>
<keyword evidence="8" id="KW-1185">Reference proteome</keyword>
<dbReference type="Pfam" id="PF00149">
    <property type="entry name" value="Metallophos"/>
    <property type="match status" value="1"/>
</dbReference>
<feature type="non-terminal residue" evidence="7">
    <location>
        <position position="397"/>
    </location>
</feature>
<evidence type="ECO:0000259" key="6">
    <source>
        <dbReference type="Pfam" id="PF00149"/>
    </source>
</evidence>
<dbReference type="OrthoDB" id="5977743at2759"/>
<organism evidence="7 8">
    <name type="scientific">Fistulina hepatica ATCC 64428</name>
    <dbReference type="NCBI Taxonomy" id="1128425"/>
    <lineage>
        <taxon>Eukaryota</taxon>
        <taxon>Fungi</taxon>
        <taxon>Dikarya</taxon>
        <taxon>Basidiomycota</taxon>
        <taxon>Agaricomycotina</taxon>
        <taxon>Agaricomycetes</taxon>
        <taxon>Agaricomycetidae</taxon>
        <taxon>Agaricales</taxon>
        <taxon>Fistulinaceae</taxon>
        <taxon>Fistulina</taxon>
    </lineage>
</organism>
<dbReference type="EMBL" id="KN881727">
    <property type="protein sequence ID" value="KIY49084.1"/>
    <property type="molecule type" value="Genomic_DNA"/>
</dbReference>
<name>A0A0D7AFB9_9AGAR</name>
<keyword evidence="4 5" id="KW-0472">Membrane</keyword>
<comment type="subcellular location">
    <subcellularLocation>
        <location evidence="1">Membrane</location>
        <topology evidence="1">Multi-pass membrane protein</topology>
    </subcellularLocation>
</comment>
<dbReference type="InterPro" id="IPR033308">
    <property type="entry name" value="PGAP5/Cdc1/Ted1"/>
</dbReference>
<evidence type="ECO:0000256" key="3">
    <source>
        <dbReference type="ARBA" id="ARBA00022989"/>
    </source>
</evidence>
<keyword evidence="3 5" id="KW-1133">Transmembrane helix</keyword>
<dbReference type="SUPFAM" id="SSF56300">
    <property type="entry name" value="Metallo-dependent phosphatases"/>
    <property type="match status" value="1"/>
</dbReference>
<dbReference type="InterPro" id="IPR004843">
    <property type="entry name" value="Calcineurin-like_PHP"/>
</dbReference>
<proteinExistence type="predicted"/>
<dbReference type="InterPro" id="IPR029052">
    <property type="entry name" value="Metallo-depent_PP-like"/>
</dbReference>
<gene>
    <name evidence="7" type="ORF">FISHEDRAFT_42017</name>
</gene>
<dbReference type="GO" id="GO:0006506">
    <property type="term" value="P:GPI anchor biosynthetic process"/>
    <property type="evidence" value="ECO:0007669"/>
    <property type="project" value="InterPro"/>
</dbReference>
<keyword evidence="2 5" id="KW-0812">Transmembrane</keyword>
<evidence type="ECO:0000313" key="8">
    <source>
        <dbReference type="Proteomes" id="UP000054144"/>
    </source>
</evidence>
<reference evidence="7 8" key="1">
    <citation type="journal article" date="2015" name="Fungal Genet. Biol.">
        <title>Evolution of novel wood decay mechanisms in Agaricales revealed by the genome sequences of Fistulina hepatica and Cylindrobasidium torrendii.</title>
        <authorList>
            <person name="Floudas D."/>
            <person name="Held B.W."/>
            <person name="Riley R."/>
            <person name="Nagy L.G."/>
            <person name="Koehler G."/>
            <person name="Ransdell A.S."/>
            <person name="Younus H."/>
            <person name="Chow J."/>
            <person name="Chiniquy J."/>
            <person name="Lipzen A."/>
            <person name="Tritt A."/>
            <person name="Sun H."/>
            <person name="Haridas S."/>
            <person name="LaButti K."/>
            <person name="Ohm R.A."/>
            <person name="Kues U."/>
            <person name="Blanchette R.A."/>
            <person name="Grigoriev I.V."/>
            <person name="Minto R.E."/>
            <person name="Hibbett D.S."/>
        </authorList>
    </citation>
    <scope>NUCLEOTIDE SEQUENCE [LARGE SCALE GENOMIC DNA]</scope>
    <source>
        <strain evidence="7 8">ATCC 64428</strain>
    </source>
</reference>
<feature type="transmembrane region" description="Helical" evidence="5">
    <location>
        <begin position="374"/>
        <end position="395"/>
    </location>
</feature>
<dbReference type="GO" id="GO:0016020">
    <property type="term" value="C:membrane"/>
    <property type="evidence" value="ECO:0007669"/>
    <property type="project" value="UniProtKB-SubCell"/>
</dbReference>
<evidence type="ECO:0000256" key="2">
    <source>
        <dbReference type="ARBA" id="ARBA00022692"/>
    </source>
</evidence>
<protein>
    <recommendedName>
        <fullName evidence="6">Calcineurin-like phosphoesterase domain-containing protein</fullName>
    </recommendedName>
</protein>
<dbReference type="PANTHER" id="PTHR13315">
    <property type="entry name" value="METALLO PHOSPHOESTERASE RELATED"/>
    <property type="match status" value="1"/>
</dbReference>
<dbReference type="Proteomes" id="UP000054144">
    <property type="component" value="Unassembled WGS sequence"/>
</dbReference>
<evidence type="ECO:0000256" key="5">
    <source>
        <dbReference type="SAM" id="Phobius"/>
    </source>
</evidence>
<dbReference type="PANTHER" id="PTHR13315:SF4">
    <property type="entry name" value="METALLOPHOSPHOESTERASE, ISOFORM E"/>
    <property type="match status" value="1"/>
</dbReference>
<evidence type="ECO:0000256" key="4">
    <source>
        <dbReference type="ARBA" id="ARBA00023136"/>
    </source>
</evidence>
<accession>A0A0D7AFB9</accession>
<sequence>MSPSKGCRRDLQKRSLRNRLLRSPDTVLNALRFAWIVILVWGEFGTFFWSLSSCRWPDDALVRLTASHYPLCCSLCGKDTQVRPPRAFSHESWLGSLRRLVFELNLRKNWYVTMRLRPHFVFFLGDMLAGGKYITSEAEYEAYIAKLDDVFPMPGSTQTFYLPGNNDIGMGEAKPMLPDIRILHQRRFGPLSQQVNVRNHTFVCLDAPGLVDEDYERAALHRPFESWIPRQGGSIEFIETEGSKFEHPVILLSHIPLARPDTASCGPLRERGTIRRNVGYGFQSTLGKQTSTFLLSAINPDVIFSGDDRDACEYFHPFPGDPTRSVKEMTIKSFSMAKGISRPGFQLLSINDGTPGQPLSSTLADTQCLLPDQYAIYTWFYLPFALATFFVVLFFNL</sequence>